<dbReference type="Gene3D" id="3.40.50.300">
    <property type="entry name" value="P-loop containing nucleotide triphosphate hydrolases"/>
    <property type="match status" value="3"/>
</dbReference>
<keyword evidence="5" id="KW-0812">Transmembrane</keyword>
<feature type="region of interest" description="Disordered" evidence="4">
    <location>
        <begin position="166"/>
        <end position="202"/>
    </location>
</feature>
<keyword evidence="2 3" id="KW-0067">ATP-binding</keyword>
<dbReference type="KEGG" id="agv:OJF2_56670"/>
<dbReference type="InterPro" id="IPR050206">
    <property type="entry name" value="FtsK/SpoIIIE/SftA"/>
</dbReference>
<sequence>MPESPLVRKEIDALNGLEALIAARSKEESETEQVFQRRREREEQEYRASAQKRTSRYKAERSELEAQYNKARDGIGKAADRETQAIKAEYEQALAAIESRLKNERARAKKAMEESGWQALAMYEAARDGAKKTRKADEEALAQSRADFEAVQGAAIPILDRYRKLAGPEPPAATPPASASGIAAGGPSTAPGAADVNATDPGESTKLTTLQDAIKAADEELLTVEKMGLASFLRPQNFFWPFLLLGILAGVGLGLQAGWIVGGVVGVAAALVAGIGSYIGLKKVVRPRLARHYFALQHAVDDAGRLLEQTKEWVKNDYERKMREAEENRERDVNKSRATAQQRSQDAEARYQREKADADTSFPARLDAVAAKRDADMKAADGHYPPRLKAMDEAYEADSAQLQDAFRKAKAETTRLYEEAWANLVRKWSDGLAAAGRLAGEVNEESKRRFMDWEKVPVAEWTPPKEVPPALPFGRFTIDLSDFPRGVPTDPRLKDAGPTHLELPAFIPFPIRSSVLIKAPDSGKYESVRLLQALMLRFLTSVPPGKVRFTIFDPVGLGENFAAFMHLADYHELLVTSRIWTETPHIEQRLTDLQQHMENVIQKYLRNEFETIEEYNAYAGEVAEPFRVLVAANFPAAFNESAARRLASIVSTGARCGVYALISMDPRAQVPAGCNMKEVEANCVNVSWKDGKLGWRDSNFGRFPLQLDAPPDPGTFSQILHVVGEKARDANRVEVPFDFIAPPPEAYWASDSRGGVDVPLGRAGATKLQSMALGKGTSQHALIAGKTGSGKSTLLHALITNAALRYSPDDVELYLIDFKKGVEFKVYASLELPHAKVIAVESEREFGLSVLQRLDLELKRRGDLFRDTGVQDIRGFRDARSDIPMPRILFIVDEFQEFFVEDDKISQEVSLLLDRLVRQGRAFGMHVILGSQTLGGAYSLARATLGQMAVRVALQCSEADAHLILSEDNTAARLLTRPGEAIYNDANGLIEGNNLFQVVWLSDDQREAYLEQIQRLAKARHRRPATPIVFEGNLPAIASKNPLLNPLLDAATWPEPPRYESAWLGDAIAIKDPTAVVFRPQSGSNLLIIGQADEAALAMFLMAAVSIAAQHPPRRKDGIKFYLLDGSPVDSSLSGRLGKLAQLLPHDAKNVSARELPAVMGEVAAEIERRRDVDAEGLSPIYLFIYDIQRFRDLRKGDDDYGFSSSFGEDKSASPSKSFGTILKDGPAVGVHTVVWCDSVNNLNRTFDRTGLREFELRVLFQMSANDSSSLIDSPAAGKLGPNRALFFSEEENKLEKFRPYGLPDPTWLDQVTEQFRSRPVPAESAAGVDGDRVAHGEGNGRPEDHPSAASMTEEVGPTPGA</sequence>
<dbReference type="OrthoDB" id="9807790at2"/>
<evidence type="ECO:0000313" key="8">
    <source>
        <dbReference type="Proteomes" id="UP000324233"/>
    </source>
</evidence>
<feature type="transmembrane region" description="Helical" evidence="5">
    <location>
        <begin position="259"/>
        <end position="281"/>
    </location>
</feature>
<reference evidence="7 8" key="1">
    <citation type="submission" date="2019-08" db="EMBL/GenBank/DDBJ databases">
        <title>Deep-cultivation of Planctomycetes and their phenomic and genomic characterization uncovers novel biology.</title>
        <authorList>
            <person name="Wiegand S."/>
            <person name="Jogler M."/>
            <person name="Boedeker C."/>
            <person name="Pinto D."/>
            <person name="Vollmers J."/>
            <person name="Rivas-Marin E."/>
            <person name="Kohn T."/>
            <person name="Peeters S.H."/>
            <person name="Heuer A."/>
            <person name="Rast P."/>
            <person name="Oberbeckmann S."/>
            <person name="Bunk B."/>
            <person name="Jeske O."/>
            <person name="Meyerdierks A."/>
            <person name="Storesund J.E."/>
            <person name="Kallscheuer N."/>
            <person name="Luecker S."/>
            <person name="Lage O.M."/>
            <person name="Pohl T."/>
            <person name="Merkel B.J."/>
            <person name="Hornburger P."/>
            <person name="Mueller R.-W."/>
            <person name="Bruemmer F."/>
            <person name="Labrenz M."/>
            <person name="Spormann A.M."/>
            <person name="Op den Camp H."/>
            <person name="Overmann J."/>
            <person name="Amann R."/>
            <person name="Jetten M.S.M."/>
            <person name="Mascher T."/>
            <person name="Medema M.H."/>
            <person name="Devos D.P."/>
            <person name="Kaster A.-K."/>
            <person name="Ovreas L."/>
            <person name="Rohde M."/>
            <person name="Galperin M.Y."/>
            <person name="Jogler C."/>
        </authorList>
    </citation>
    <scope>NUCLEOTIDE SEQUENCE [LARGE SCALE GENOMIC DNA]</scope>
    <source>
        <strain evidence="7 8">OJF2</strain>
    </source>
</reference>
<dbReference type="CDD" id="cd01127">
    <property type="entry name" value="TrwB_TraG_TraD_VirD4"/>
    <property type="match status" value="1"/>
</dbReference>
<evidence type="ECO:0000256" key="5">
    <source>
        <dbReference type="SAM" id="Phobius"/>
    </source>
</evidence>
<protein>
    <submittedName>
        <fullName evidence="7">FtsK-like domain-containing protein</fullName>
    </submittedName>
</protein>
<proteinExistence type="predicted"/>
<feature type="region of interest" description="Disordered" evidence="4">
    <location>
        <begin position="25"/>
        <end position="65"/>
    </location>
</feature>
<dbReference type="InterPro" id="IPR002543">
    <property type="entry name" value="FtsK_dom"/>
</dbReference>
<evidence type="ECO:0000256" key="3">
    <source>
        <dbReference type="PROSITE-ProRule" id="PRU00289"/>
    </source>
</evidence>
<feature type="compositionally biased region" description="Low complexity" evidence="4">
    <location>
        <begin position="175"/>
        <end position="194"/>
    </location>
</feature>
<feature type="domain" description="FtsK" evidence="6">
    <location>
        <begin position="768"/>
        <end position="963"/>
    </location>
</feature>
<feature type="compositionally biased region" description="Basic and acidic residues" evidence="4">
    <location>
        <begin position="345"/>
        <end position="356"/>
    </location>
</feature>
<keyword evidence="5" id="KW-0472">Membrane</keyword>
<evidence type="ECO:0000259" key="6">
    <source>
        <dbReference type="PROSITE" id="PS50901"/>
    </source>
</evidence>
<dbReference type="PROSITE" id="PS50901">
    <property type="entry name" value="FTSK"/>
    <property type="match status" value="1"/>
</dbReference>
<feature type="region of interest" description="Disordered" evidence="4">
    <location>
        <begin position="323"/>
        <end position="356"/>
    </location>
</feature>
<keyword evidence="8" id="KW-1185">Reference proteome</keyword>
<dbReference type="SMART" id="SM00382">
    <property type="entry name" value="AAA"/>
    <property type="match status" value="1"/>
</dbReference>
<feature type="compositionally biased region" description="Basic and acidic residues" evidence="4">
    <location>
        <begin position="35"/>
        <end position="46"/>
    </location>
</feature>
<organism evidence="7 8">
    <name type="scientific">Aquisphaera giovannonii</name>
    <dbReference type="NCBI Taxonomy" id="406548"/>
    <lineage>
        <taxon>Bacteria</taxon>
        <taxon>Pseudomonadati</taxon>
        <taxon>Planctomycetota</taxon>
        <taxon>Planctomycetia</taxon>
        <taxon>Isosphaerales</taxon>
        <taxon>Isosphaeraceae</taxon>
        <taxon>Aquisphaera</taxon>
    </lineage>
</organism>
<feature type="transmembrane region" description="Helical" evidence="5">
    <location>
        <begin position="237"/>
        <end position="253"/>
    </location>
</feature>
<dbReference type="EMBL" id="CP042997">
    <property type="protein sequence ID" value="QEH37082.1"/>
    <property type="molecule type" value="Genomic_DNA"/>
</dbReference>
<accession>A0A5B9W8Z0</accession>
<evidence type="ECO:0000256" key="1">
    <source>
        <dbReference type="ARBA" id="ARBA00022741"/>
    </source>
</evidence>
<dbReference type="Pfam" id="PF01580">
    <property type="entry name" value="FtsK_SpoIIIE"/>
    <property type="match status" value="1"/>
</dbReference>
<dbReference type="InterPro" id="IPR027417">
    <property type="entry name" value="P-loop_NTPase"/>
</dbReference>
<name>A0A5B9W8Z0_9BACT</name>
<dbReference type="Proteomes" id="UP000324233">
    <property type="component" value="Chromosome"/>
</dbReference>
<dbReference type="GO" id="GO:0003677">
    <property type="term" value="F:DNA binding"/>
    <property type="evidence" value="ECO:0007669"/>
    <property type="project" value="InterPro"/>
</dbReference>
<evidence type="ECO:0000256" key="2">
    <source>
        <dbReference type="ARBA" id="ARBA00022840"/>
    </source>
</evidence>
<dbReference type="InterPro" id="IPR003593">
    <property type="entry name" value="AAA+_ATPase"/>
</dbReference>
<evidence type="ECO:0000256" key="4">
    <source>
        <dbReference type="SAM" id="MobiDB-lite"/>
    </source>
</evidence>
<dbReference type="GO" id="GO:0005524">
    <property type="term" value="F:ATP binding"/>
    <property type="evidence" value="ECO:0007669"/>
    <property type="project" value="UniProtKB-UniRule"/>
</dbReference>
<feature type="binding site" evidence="3">
    <location>
        <begin position="785"/>
        <end position="792"/>
    </location>
    <ligand>
        <name>ATP</name>
        <dbReference type="ChEBI" id="CHEBI:30616"/>
    </ligand>
</feature>
<dbReference type="RefSeq" id="WP_148596691.1">
    <property type="nucleotide sequence ID" value="NZ_CP042997.1"/>
</dbReference>
<gene>
    <name evidence="7" type="ORF">OJF2_56670</name>
</gene>
<feature type="region of interest" description="Disordered" evidence="4">
    <location>
        <begin position="1316"/>
        <end position="1362"/>
    </location>
</feature>
<feature type="compositionally biased region" description="Basic and acidic residues" evidence="4">
    <location>
        <begin position="1330"/>
        <end position="1347"/>
    </location>
</feature>
<dbReference type="SUPFAM" id="SSF52540">
    <property type="entry name" value="P-loop containing nucleoside triphosphate hydrolases"/>
    <property type="match status" value="1"/>
</dbReference>
<dbReference type="PANTHER" id="PTHR22683">
    <property type="entry name" value="SPORULATION PROTEIN RELATED"/>
    <property type="match status" value="1"/>
</dbReference>
<keyword evidence="1 3" id="KW-0547">Nucleotide-binding</keyword>
<feature type="compositionally biased region" description="Basic and acidic residues" evidence="4">
    <location>
        <begin position="323"/>
        <end position="335"/>
    </location>
</feature>
<dbReference type="PANTHER" id="PTHR22683:SF41">
    <property type="entry name" value="DNA TRANSLOCASE FTSK"/>
    <property type="match status" value="1"/>
</dbReference>
<keyword evidence="5" id="KW-1133">Transmembrane helix</keyword>
<evidence type="ECO:0000313" key="7">
    <source>
        <dbReference type="EMBL" id="QEH37082.1"/>
    </source>
</evidence>